<keyword evidence="2" id="KW-1185">Reference proteome</keyword>
<proteinExistence type="predicted"/>
<name>A0A5B7ZWK3_9BACT</name>
<protein>
    <submittedName>
        <fullName evidence="1">Uncharacterized protein</fullName>
    </submittedName>
</protein>
<accession>A0A5B7ZWK3</accession>
<evidence type="ECO:0000313" key="2">
    <source>
        <dbReference type="Proteomes" id="UP000305398"/>
    </source>
</evidence>
<dbReference type="EMBL" id="CP040896">
    <property type="protein sequence ID" value="QDA58985.1"/>
    <property type="molecule type" value="Genomic_DNA"/>
</dbReference>
<dbReference type="RefSeq" id="WP_139514060.1">
    <property type="nucleotide sequence ID" value="NZ_CP040896.1"/>
</dbReference>
<dbReference type="KEGG" id="hyj:FHG12_02190"/>
<gene>
    <name evidence="1" type="ORF">FHG12_02190</name>
</gene>
<organism evidence="1 2">
    <name type="scientific">Hymenobacter jejuensis</name>
    <dbReference type="NCBI Taxonomy" id="2502781"/>
    <lineage>
        <taxon>Bacteria</taxon>
        <taxon>Pseudomonadati</taxon>
        <taxon>Bacteroidota</taxon>
        <taxon>Cytophagia</taxon>
        <taxon>Cytophagales</taxon>
        <taxon>Hymenobacteraceae</taxon>
        <taxon>Hymenobacter</taxon>
    </lineage>
</organism>
<sequence>MNPFIEVITLAGYQVLVNSHSIALIAATDGHTTLRLTTFAGPQQQDEIHTAESVQSLKHKIRHALTPTTA</sequence>
<reference evidence="1 2" key="1">
    <citation type="submission" date="2019-06" db="EMBL/GenBank/DDBJ databases">
        <authorList>
            <person name="Srinivasan S."/>
        </authorList>
    </citation>
    <scope>NUCLEOTIDE SEQUENCE [LARGE SCALE GENOMIC DNA]</scope>
    <source>
        <strain evidence="1 2">17J68-5</strain>
    </source>
</reference>
<dbReference type="Proteomes" id="UP000305398">
    <property type="component" value="Chromosome"/>
</dbReference>
<evidence type="ECO:0000313" key="1">
    <source>
        <dbReference type="EMBL" id="QDA58985.1"/>
    </source>
</evidence>
<dbReference type="AlphaFoldDB" id="A0A5B7ZWK3"/>